<dbReference type="RefSeq" id="WP_259624070.1">
    <property type="nucleotide sequence ID" value="NZ_JANYMP010000007.1"/>
</dbReference>
<dbReference type="AlphaFoldDB" id="A0A9X2VLD3"/>
<reference evidence="1" key="1">
    <citation type="submission" date="2022-08" db="EMBL/GenBank/DDBJ databases">
        <authorList>
            <person name="Tistechok S."/>
            <person name="Samborskyy M."/>
            <person name="Roman I."/>
        </authorList>
    </citation>
    <scope>NUCLEOTIDE SEQUENCE</scope>
    <source>
        <strain evidence="1">DSM 103496</strain>
    </source>
</reference>
<dbReference type="InterPro" id="IPR036388">
    <property type="entry name" value="WH-like_DNA-bd_sf"/>
</dbReference>
<dbReference type="SUPFAM" id="SSF46785">
    <property type="entry name" value="Winged helix' DNA-binding domain"/>
    <property type="match status" value="1"/>
</dbReference>
<dbReference type="InterPro" id="IPR036390">
    <property type="entry name" value="WH_DNA-bd_sf"/>
</dbReference>
<dbReference type="CDD" id="cd00090">
    <property type="entry name" value="HTH_ARSR"/>
    <property type="match status" value="1"/>
</dbReference>
<dbReference type="PANTHER" id="PTHR43132:SF8">
    <property type="entry name" value="HTH-TYPE TRANSCRIPTIONAL REGULATOR KMTR"/>
    <property type="match status" value="1"/>
</dbReference>
<sequence length="212" mass="22234">MFEFGNAAVVPYWDQALKHLRAERDDRGRIAISGGMDGLFGTLHPALRWESPVLHVPGDDDRDVHLDDRGLLLSPALFLAPKTCLFIDRGGADAPILAFSTNANAGSVSDVDHPDEAGGQALGALVGHTRAAALQVLDDSCSTSELAQRLGISIAGASKHATVLREAGLIRSARNRNTVLHTLTPLGIALLRRTGLSVGPRSVSPAGIIASA</sequence>
<dbReference type="Pfam" id="PF12840">
    <property type="entry name" value="HTH_20"/>
    <property type="match status" value="1"/>
</dbReference>
<name>A0A9X2VLD3_9PSEU</name>
<proteinExistence type="predicted"/>
<dbReference type="Gene3D" id="1.10.10.10">
    <property type="entry name" value="Winged helix-like DNA-binding domain superfamily/Winged helix DNA-binding domain"/>
    <property type="match status" value="1"/>
</dbReference>
<comment type="caution">
    <text evidence="1">The sequence shown here is derived from an EMBL/GenBank/DDBJ whole genome shotgun (WGS) entry which is preliminary data.</text>
</comment>
<dbReference type="PANTHER" id="PTHR43132">
    <property type="entry name" value="ARSENICAL RESISTANCE OPERON REPRESSOR ARSR-RELATED"/>
    <property type="match status" value="1"/>
</dbReference>
<dbReference type="InterPro" id="IPR051011">
    <property type="entry name" value="Metal_resp_trans_reg"/>
</dbReference>
<gene>
    <name evidence="1" type="ORF">NZH93_17015</name>
</gene>
<dbReference type="EMBL" id="JANYMP010000007">
    <property type="protein sequence ID" value="MCS7478564.1"/>
    <property type="molecule type" value="Genomic_DNA"/>
</dbReference>
<evidence type="ECO:0000313" key="2">
    <source>
        <dbReference type="Proteomes" id="UP001141259"/>
    </source>
</evidence>
<keyword evidence="2" id="KW-1185">Reference proteome</keyword>
<evidence type="ECO:0000313" key="1">
    <source>
        <dbReference type="EMBL" id="MCS7478564.1"/>
    </source>
</evidence>
<protein>
    <submittedName>
        <fullName evidence="1">Winged helix-turn-helix domain-containing protein</fullName>
    </submittedName>
</protein>
<organism evidence="1 2">
    <name type="scientific">Umezawaea endophytica</name>
    <dbReference type="NCBI Taxonomy" id="1654476"/>
    <lineage>
        <taxon>Bacteria</taxon>
        <taxon>Bacillati</taxon>
        <taxon>Actinomycetota</taxon>
        <taxon>Actinomycetes</taxon>
        <taxon>Pseudonocardiales</taxon>
        <taxon>Pseudonocardiaceae</taxon>
        <taxon>Umezawaea</taxon>
    </lineage>
</organism>
<dbReference type="InterPro" id="IPR011991">
    <property type="entry name" value="ArsR-like_HTH"/>
</dbReference>
<accession>A0A9X2VLD3</accession>
<dbReference type="Proteomes" id="UP001141259">
    <property type="component" value="Unassembled WGS sequence"/>
</dbReference>